<dbReference type="Pfam" id="PF02801">
    <property type="entry name" value="Ketoacyl-synt_C"/>
    <property type="match status" value="1"/>
</dbReference>
<proteinExistence type="inferred from homology"/>
<dbReference type="GO" id="GO:0006633">
    <property type="term" value="P:fatty acid biosynthetic process"/>
    <property type="evidence" value="ECO:0007669"/>
    <property type="project" value="TreeGrafter"/>
</dbReference>
<comment type="caution">
    <text evidence="5">The sequence shown here is derived from an EMBL/GenBank/DDBJ whole genome shotgun (WGS) entry which is preliminary data.</text>
</comment>
<keyword evidence="6" id="KW-1185">Reference proteome</keyword>
<dbReference type="SMART" id="SM00825">
    <property type="entry name" value="PKS_KS"/>
    <property type="match status" value="1"/>
</dbReference>
<evidence type="ECO:0000259" key="4">
    <source>
        <dbReference type="PROSITE" id="PS52004"/>
    </source>
</evidence>
<evidence type="ECO:0000256" key="1">
    <source>
        <dbReference type="ARBA" id="ARBA00008467"/>
    </source>
</evidence>
<dbReference type="InterPro" id="IPR000794">
    <property type="entry name" value="Beta-ketoacyl_synthase"/>
</dbReference>
<protein>
    <recommendedName>
        <fullName evidence="4">Ketosynthase family 3 (KS3) domain-containing protein</fullName>
    </recommendedName>
</protein>
<dbReference type="Proteomes" id="UP000241193">
    <property type="component" value="Unassembled WGS sequence"/>
</dbReference>
<evidence type="ECO:0000256" key="2">
    <source>
        <dbReference type="ARBA" id="ARBA00022679"/>
    </source>
</evidence>
<dbReference type="PANTHER" id="PTHR11712">
    <property type="entry name" value="POLYKETIDE SYNTHASE-RELATED"/>
    <property type="match status" value="1"/>
</dbReference>
<name>A0A2T4IEQ6_9RHOO</name>
<keyword evidence="2 3" id="KW-0808">Transferase</keyword>
<reference evidence="5 6" key="2">
    <citation type="submission" date="2018-04" db="EMBL/GenBank/DDBJ databases">
        <title>Thauera lacus sp. nov., isolated from an saline lake in Inner Mongolia, China.</title>
        <authorList>
            <person name="Liang Q.-Y."/>
        </authorList>
    </citation>
    <scope>NUCLEOTIDE SEQUENCE [LARGE SCALE GENOMIC DNA]</scope>
    <source>
        <strain evidence="5 6">D20</strain>
    </source>
</reference>
<dbReference type="RefSeq" id="WP_107493571.1">
    <property type="nucleotide sequence ID" value="NZ_PZKC01000007.1"/>
</dbReference>
<dbReference type="InterPro" id="IPR014031">
    <property type="entry name" value="Ketoacyl_synth_C"/>
</dbReference>
<dbReference type="InterPro" id="IPR016039">
    <property type="entry name" value="Thiolase-like"/>
</dbReference>
<dbReference type="SUPFAM" id="SSF53901">
    <property type="entry name" value="Thiolase-like"/>
    <property type="match status" value="1"/>
</dbReference>
<dbReference type="InterPro" id="IPR014030">
    <property type="entry name" value="Ketoacyl_synth_N"/>
</dbReference>
<gene>
    <name evidence="5" type="ORF">C8261_10040</name>
</gene>
<dbReference type="InterPro" id="IPR020841">
    <property type="entry name" value="PKS_Beta-ketoAc_synthase_dom"/>
</dbReference>
<dbReference type="OrthoDB" id="8834566at2"/>
<dbReference type="Pfam" id="PF00109">
    <property type="entry name" value="ketoacyl-synt"/>
    <property type="match status" value="1"/>
</dbReference>
<feature type="domain" description="Ketosynthase family 3 (KS3)" evidence="4">
    <location>
        <begin position="1"/>
        <end position="352"/>
    </location>
</feature>
<dbReference type="PANTHER" id="PTHR11712:SF347">
    <property type="entry name" value="BETA KETOACYL-ACYL CARRIER PROTEIN SYNTHASE"/>
    <property type="match status" value="1"/>
</dbReference>
<dbReference type="Gene3D" id="3.40.47.10">
    <property type="match status" value="1"/>
</dbReference>
<evidence type="ECO:0000256" key="3">
    <source>
        <dbReference type="RuleBase" id="RU003694"/>
    </source>
</evidence>
<reference evidence="5 6" key="1">
    <citation type="submission" date="2018-03" db="EMBL/GenBank/DDBJ databases">
        <authorList>
            <person name="Keele B.F."/>
        </authorList>
    </citation>
    <scope>NUCLEOTIDE SEQUENCE [LARGE SCALE GENOMIC DNA]</scope>
    <source>
        <strain evidence="5 6">D20</strain>
    </source>
</reference>
<comment type="similarity">
    <text evidence="1 3">Belongs to the thiolase-like superfamily. Beta-ketoacyl-ACP synthases family.</text>
</comment>
<accession>A0A2T4IEQ6</accession>
<dbReference type="PROSITE" id="PS52004">
    <property type="entry name" value="KS3_2"/>
    <property type="match status" value="1"/>
</dbReference>
<dbReference type="AlphaFoldDB" id="A0A2T4IEQ6"/>
<dbReference type="EMBL" id="PZKC01000007">
    <property type="protein sequence ID" value="PTD96251.1"/>
    <property type="molecule type" value="Genomic_DNA"/>
</dbReference>
<evidence type="ECO:0000313" key="5">
    <source>
        <dbReference type="EMBL" id="PTD96251.1"/>
    </source>
</evidence>
<dbReference type="GO" id="GO:0004315">
    <property type="term" value="F:3-oxoacyl-[acyl-carrier-protein] synthase activity"/>
    <property type="evidence" value="ECO:0007669"/>
    <property type="project" value="TreeGrafter"/>
</dbReference>
<sequence>MKRVRIAALGHCSALGRDTRTAGTTLATGLRARPPAPPARRRVLEQDWPWYPLALAEDTWAARAQAAVRGVGAELRCALAAGTDARWQDIPLFVASSSLQAGALEEATRHSGRIELPEDAAAFATEVGDWLGLRGTPWVFSTTCTSAFAALDAAAALIAAGEIEHAIVLGIELANDITMAGFAALGLLAAADAPAGSGLVLGEAVAGMLLCAADDSTVAGDSGWRIAGSALGVDGHSPTGPAPDGARIAAVLDRALRAAALAPADIDLLKPHCGGLAATDEAEARALATVFGTRLPAQMALKPCLGHTLGASGMAETTALLGALAAAGSDARRVLLNLIGFGGSIAALALTRAATPR</sequence>
<evidence type="ECO:0000313" key="6">
    <source>
        <dbReference type="Proteomes" id="UP000241193"/>
    </source>
</evidence>
<organism evidence="5 6">
    <name type="scientific">Pseudothauera lacus</name>
    <dbReference type="NCBI Taxonomy" id="2136175"/>
    <lineage>
        <taxon>Bacteria</taxon>
        <taxon>Pseudomonadati</taxon>
        <taxon>Pseudomonadota</taxon>
        <taxon>Betaproteobacteria</taxon>
        <taxon>Rhodocyclales</taxon>
        <taxon>Zoogloeaceae</taxon>
        <taxon>Pseudothauera</taxon>
    </lineage>
</organism>